<protein>
    <submittedName>
        <fullName evidence="2">Uncharacterized protein</fullName>
    </submittedName>
</protein>
<proteinExistence type="predicted"/>
<accession>A0A1X2HGF3</accession>
<feature type="compositionally biased region" description="Basic and acidic residues" evidence="1">
    <location>
        <begin position="232"/>
        <end position="242"/>
    </location>
</feature>
<reference evidence="2 3" key="1">
    <citation type="submission" date="2016-07" db="EMBL/GenBank/DDBJ databases">
        <title>Pervasive Adenine N6-methylation of Active Genes in Fungi.</title>
        <authorList>
            <consortium name="DOE Joint Genome Institute"/>
            <person name="Mondo S.J."/>
            <person name="Dannebaum R.O."/>
            <person name="Kuo R.C."/>
            <person name="Labutti K."/>
            <person name="Haridas S."/>
            <person name="Kuo A."/>
            <person name="Salamov A."/>
            <person name="Ahrendt S.R."/>
            <person name="Lipzen A."/>
            <person name="Sullivan W."/>
            <person name="Andreopoulos W.B."/>
            <person name="Clum A."/>
            <person name="Lindquist E."/>
            <person name="Daum C."/>
            <person name="Ramamoorthy G.K."/>
            <person name="Gryganskyi A."/>
            <person name="Culley D."/>
            <person name="Magnuson J.K."/>
            <person name="James T.Y."/>
            <person name="O'Malley M.A."/>
            <person name="Stajich J.E."/>
            <person name="Spatafora J.W."/>
            <person name="Visel A."/>
            <person name="Grigoriev I.V."/>
        </authorList>
    </citation>
    <scope>NUCLEOTIDE SEQUENCE [LARGE SCALE GENOMIC DNA]</scope>
    <source>
        <strain evidence="2 3">NRRL 2496</strain>
    </source>
</reference>
<feature type="region of interest" description="Disordered" evidence="1">
    <location>
        <begin position="18"/>
        <end position="48"/>
    </location>
</feature>
<dbReference type="OrthoDB" id="2226451at2759"/>
<name>A0A1X2HGF3_SYNRA</name>
<evidence type="ECO:0000256" key="1">
    <source>
        <dbReference type="SAM" id="MobiDB-lite"/>
    </source>
</evidence>
<dbReference type="InParanoid" id="A0A1X2HGF3"/>
<dbReference type="Proteomes" id="UP000242180">
    <property type="component" value="Unassembled WGS sequence"/>
</dbReference>
<evidence type="ECO:0000313" key="2">
    <source>
        <dbReference type="EMBL" id="ORY97990.1"/>
    </source>
</evidence>
<organism evidence="2 3">
    <name type="scientific">Syncephalastrum racemosum</name>
    <name type="common">Filamentous fungus</name>
    <dbReference type="NCBI Taxonomy" id="13706"/>
    <lineage>
        <taxon>Eukaryota</taxon>
        <taxon>Fungi</taxon>
        <taxon>Fungi incertae sedis</taxon>
        <taxon>Mucoromycota</taxon>
        <taxon>Mucoromycotina</taxon>
        <taxon>Mucoromycetes</taxon>
        <taxon>Mucorales</taxon>
        <taxon>Syncephalastraceae</taxon>
        <taxon>Syncephalastrum</taxon>
    </lineage>
</organism>
<feature type="compositionally biased region" description="Polar residues" evidence="1">
    <location>
        <begin position="29"/>
        <end position="43"/>
    </location>
</feature>
<evidence type="ECO:0000313" key="3">
    <source>
        <dbReference type="Proteomes" id="UP000242180"/>
    </source>
</evidence>
<dbReference type="AlphaFoldDB" id="A0A1X2HGF3"/>
<keyword evidence="3" id="KW-1185">Reference proteome</keyword>
<feature type="compositionally biased region" description="Basic and acidic residues" evidence="1">
    <location>
        <begin position="205"/>
        <end position="225"/>
    </location>
</feature>
<feature type="region of interest" description="Disordered" evidence="1">
    <location>
        <begin position="150"/>
        <end position="242"/>
    </location>
</feature>
<sequence length="371" mass="40965">MPSDIVLESVRSQSEAAASVHFQKRTDSPNDFSSLTQTASGPQSKKRIRIRDAESNECKLFAISVGESTLLRLQADAQQALLATGPDSAKVSVERLLSAANGLNQICRITEIDNRIEELLHRHEECRMNLEQLDAVYRDNKREVERLTKAVAHQKQQRAQQEAQVVPKRRAKARKLVENPPPSAVAPLEPEALHVSEPSIAMRSSEPHIEEPLEAVDPTRARETEASQDTMVEEHAPSDEQATKTTVIAAAETTALPVPEEPSPMQASITPRAPSSLRLQKSSQETQELQLPTFKSATPEEAQVMAHILAQLRNGPVEGVSITKLRESASHFATTHDMSAERGVKSIYKLNSLKLLELDRSKAETVVRLIN</sequence>
<feature type="compositionally biased region" description="Low complexity" evidence="1">
    <location>
        <begin position="150"/>
        <end position="166"/>
    </location>
</feature>
<comment type="caution">
    <text evidence="2">The sequence shown here is derived from an EMBL/GenBank/DDBJ whole genome shotgun (WGS) entry which is preliminary data.</text>
</comment>
<gene>
    <name evidence="2" type="ORF">BCR43DRAFT_563321</name>
</gene>
<dbReference type="EMBL" id="MCGN01000004">
    <property type="protein sequence ID" value="ORY97990.1"/>
    <property type="molecule type" value="Genomic_DNA"/>
</dbReference>